<feature type="compositionally biased region" description="Basic and acidic residues" evidence="1">
    <location>
        <begin position="22"/>
        <end position="33"/>
    </location>
</feature>
<evidence type="ECO:0000256" key="1">
    <source>
        <dbReference type="SAM" id="MobiDB-lite"/>
    </source>
</evidence>
<dbReference type="EMBL" id="JAESVA010000001">
    <property type="protein sequence ID" value="MCB8878639.1"/>
    <property type="molecule type" value="Genomic_DNA"/>
</dbReference>
<protein>
    <submittedName>
        <fullName evidence="2">Uncharacterized protein</fullName>
    </submittedName>
</protein>
<dbReference type="RefSeq" id="WP_227304453.1">
    <property type="nucleotide sequence ID" value="NZ_JAESVA010000001.1"/>
</dbReference>
<name>A0A964E1V9_9PROT</name>
<evidence type="ECO:0000313" key="3">
    <source>
        <dbReference type="Proteomes" id="UP000721844"/>
    </source>
</evidence>
<sequence>MSDDQQTPATRARLLADQLRAQGHDEAADHLDKTLTGSDQPSHVDETGHGFLHALRDACQTILTAIEAIDPVSITAIDELRLEVDKHLLPHGEGKHEGM</sequence>
<keyword evidence="3" id="KW-1185">Reference proteome</keyword>
<gene>
    <name evidence="2" type="ORF">ACELLULO517_00225</name>
</gene>
<evidence type="ECO:0000313" key="2">
    <source>
        <dbReference type="EMBL" id="MCB8878639.1"/>
    </source>
</evidence>
<dbReference type="AlphaFoldDB" id="A0A964E1V9"/>
<dbReference type="Proteomes" id="UP000721844">
    <property type="component" value="Unassembled WGS sequence"/>
</dbReference>
<organism evidence="2 3">
    <name type="scientific">Acidisoma cellulosilyticum</name>
    <dbReference type="NCBI Taxonomy" id="2802395"/>
    <lineage>
        <taxon>Bacteria</taxon>
        <taxon>Pseudomonadati</taxon>
        <taxon>Pseudomonadota</taxon>
        <taxon>Alphaproteobacteria</taxon>
        <taxon>Acetobacterales</taxon>
        <taxon>Acidocellaceae</taxon>
        <taxon>Acidisoma</taxon>
    </lineage>
</organism>
<feature type="region of interest" description="Disordered" evidence="1">
    <location>
        <begin position="19"/>
        <end position="45"/>
    </location>
</feature>
<accession>A0A964E1V9</accession>
<proteinExistence type="predicted"/>
<reference evidence="2 3" key="1">
    <citation type="journal article" date="2021" name="Microorganisms">
        <title>Acidisoma silvae sp. nov. and Acidisomacellulosilytica sp. nov., Two Acidophilic Bacteria Isolated from Decaying Wood, Hydrolyzing Cellulose and Producing Poly-3-hydroxybutyrate.</title>
        <authorList>
            <person name="Mieszkin S."/>
            <person name="Pouder E."/>
            <person name="Uroz S."/>
            <person name="Simon-Colin C."/>
            <person name="Alain K."/>
        </authorList>
    </citation>
    <scope>NUCLEOTIDE SEQUENCE [LARGE SCALE GENOMIC DNA]</scope>
    <source>
        <strain evidence="2 3">HW T5.17</strain>
    </source>
</reference>
<comment type="caution">
    <text evidence="2">The sequence shown here is derived from an EMBL/GenBank/DDBJ whole genome shotgun (WGS) entry which is preliminary data.</text>
</comment>